<dbReference type="PANTHER" id="PTHR21261:SF17">
    <property type="entry name" value="BEAT VI"/>
    <property type="match status" value="1"/>
</dbReference>
<evidence type="ECO:0000313" key="4">
    <source>
        <dbReference type="RefSeq" id="XP_015511706.1"/>
    </source>
</evidence>
<dbReference type="InParanoid" id="A0A6J0BBR6"/>
<sequence length="303" mass="33383">MFSHKSFAMLPLSVVESNSGRNFRRLLFLVVVFTAGGAMGLRDVRITVPAMVRSRDSALLTCDYDLEAADLYSIRWYLGDEEFYRFVPQEAPPQAIFSVRDMQVDRQHSNMKDVTLVNVSRNLTGTYKCEISADAPSFHTLIEEAQMKVVDVPEADPWIEPEKQRLPAGETLRANCTSGASNPAPTITWALNGDPLNRTNLAFKTWPRFLGQGDIKATQSTLELKTTAELFKEGKLVLRCFAAIPTVYTASAELVVAEDTPLIASITGNASPHLRQSSGSRPNSLLEIGVLMLSLAAAATWSR</sequence>
<dbReference type="InterPro" id="IPR013162">
    <property type="entry name" value="CD80_C2-set"/>
</dbReference>
<dbReference type="FunFam" id="2.60.40.10:FF:000437">
    <property type="entry name" value="Beat-IIIc, isoform A"/>
    <property type="match status" value="1"/>
</dbReference>
<evidence type="ECO:0000313" key="3">
    <source>
        <dbReference type="Proteomes" id="UP000829291"/>
    </source>
</evidence>
<feature type="domain" description="Ig-like" evidence="2">
    <location>
        <begin position="153"/>
        <end position="257"/>
    </location>
</feature>
<keyword evidence="1" id="KW-1015">Disulfide bond</keyword>
<dbReference type="KEGG" id="nlo:107218372"/>
<dbReference type="AlphaFoldDB" id="A0A6J0BBR6"/>
<keyword evidence="3" id="KW-1185">Reference proteome</keyword>
<reference evidence="4" key="1">
    <citation type="submission" date="2025-08" db="UniProtKB">
        <authorList>
            <consortium name="RefSeq"/>
        </authorList>
    </citation>
    <scope>IDENTIFICATION</scope>
    <source>
        <tissue evidence="4">Thorax and Abdomen</tissue>
    </source>
</reference>
<dbReference type="PANTHER" id="PTHR21261">
    <property type="entry name" value="BEAT PROTEIN"/>
    <property type="match status" value="1"/>
</dbReference>
<dbReference type="PROSITE" id="PS50835">
    <property type="entry name" value="IG_LIKE"/>
    <property type="match status" value="1"/>
</dbReference>
<evidence type="ECO:0000256" key="1">
    <source>
        <dbReference type="ARBA" id="ARBA00023157"/>
    </source>
</evidence>
<dbReference type="RefSeq" id="XP_015511706.1">
    <property type="nucleotide sequence ID" value="XM_015656220.2"/>
</dbReference>
<proteinExistence type="predicted"/>
<name>A0A6J0BBR6_NEOLC</name>
<evidence type="ECO:0000259" key="2">
    <source>
        <dbReference type="PROSITE" id="PS50835"/>
    </source>
</evidence>
<accession>A0A6J0BBR6</accession>
<organism evidence="4">
    <name type="scientific">Neodiprion lecontei</name>
    <name type="common">Redheaded pine sawfly</name>
    <dbReference type="NCBI Taxonomy" id="441921"/>
    <lineage>
        <taxon>Eukaryota</taxon>
        <taxon>Metazoa</taxon>
        <taxon>Ecdysozoa</taxon>
        <taxon>Arthropoda</taxon>
        <taxon>Hexapoda</taxon>
        <taxon>Insecta</taxon>
        <taxon>Pterygota</taxon>
        <taxon>Neoptera</taxon>
        <taxon>Endopterygota</taxon>
        <taxon>Hymenoptera</taxon>
        <taxon>Tenthredinoidea</taxon>
        <taxon>Diprionidae</taxon>
        <taxon>Diprioninae</taxon>
        <taxon>Neodiprion</taxon>
    </lineage>
</organism>
<dbReference type="InterPro" id="IPR007110">
    <property type="entry name" value="Ig-like_dom"/>
</dbReference>
<dbReference type="Pfam" id="PF08205">
    <property type="entry name" value="C2-set_2"/>
    <property type="match status" value="1"/>
</dbReference>
<dbReference type="OrthoDB" id="6351205at2759"/>
<dbReference type="InterPro" id="IPR013783">
    <property type="entry name" value="Ig-like_fold"/>
</dbReference>
<gene>
    <name evidence="4" type="primary">LOC107218372</name>
</gene>
<dbReference type="Gene3D" id="2.60.40.10">
    <property type="entry name" value="Immunoglobulins"/>
    <property type="match status" value="2"/>
</dbReference>
<dbReference type="InterPro" id="IPR036179">
    <property type="entry name" value="Ig-like_dom_sf"/>
</dbReference>
<dbReference type="Proteomes" id="UP000829291">
    <property type="component" value="Chromosome 4"/>
</dbReference>
<dbReference type="SUPFAM" id="SSF48726">
    <property type="entry name" value="Immunoglobulin"/>
    <property type="match status" value="2"/>
</dbReference>
<protein>
    <submittedName>
        <fullName evidence="4">Basal cell adhesion molecule isoform X1</fullName>
    </submittedName>
</protein>
<dbReference type="GeneID" id="107218372"/>